<evidence type="ECO:0000256" key="1">
    <source>
        <dbReference type="SAM" id="SignalP"/>
    </source>
</evidence>
<sequence length="168" mass="19005">MRINRVLMCLLLPFQLLAQDTTAFKKQAMRYAVATFDGDHKTVIELTYPVLIDLSGGPELMQKLITDKIETLRKRGVTRFDGTVGSPGKFYKAGSQIHCLIPEYIIFKMPKGHYAGQSYLLGVSDDKGKKWKFLDVGSMPPNILHKLLPDFNNELVIPESPKPVYFDD</sequence>
<keyword evidence="1" id="KW-0732">Signal</keyword>
<keyword evidence="3" id="KW-1185">Reference proteome</keyword>
<evidence type="ECO:0008006" key="4">
    <source>
        <dbReference type="Google" id="ProtNLM"/>
    </source>
</evidence>
<comment type="caution">
    <text evidence="2">The sequence shown here is derived from an EMBL/GenBank/DDBJ whole genome shotgun (WGS) entry which is preliminary data.</text>
</comment>
<dbReference type="RefSeq" id="WP_191164189.1">
    <property type="nucleotide sequence ID" value="NZ_JACWMX010000006.1"/>
</dbReference>
<feature type="signal peptide" evidence="1">
    <location>
        <begin position="1"/>
        <end position="18"/>
    </location>
</feature>
<evidence type="ECO:0000313" key="2">
    <source>
        <dbReference type="EMBL" id="MBD1394443.1"/>
    </source>
</evidence>
<reference evidence="2" key="1">
    <citation type="submission" date="2020-09" db="EMBL/GenBank/DDBJ databases">
        <title>Novel species of Mucilaginibacter isolated from a glacier on the Tibetan Plateau.</title>
        <authorList>
            <person name="Liu Q."/>
            <person name="Xin Y.-H."/>
        </authorList>
    </citation>
    <scope>NUCLEOTIDE SEQUENCE</scope>
    <source>
        <strain evidence="2">ZB1P21</strain>
    </source>
</reference>
<accession>A0A926NSB9</accession>
<name>A0A926NSB9_9SPHI</name>
<proteinExistence type="predicted"/>
<protein>
    <recommendedName>
        <fullName evidence="4">DUF2911 family protein</fullName>
    </recommendedName>
</protein>
<evidence type="ECO:0000313" key="3">
    <source>
        <dbReference type="Proteomes" id="UP000619078"/>
    </source>
</evidence>
<feature type="chain" id="PRO_5036973404" description="DUF2911 family protein" evidence="1">
    <location>
        <begin position="19"/>
        <end position="168"/>
    </location>
</feature>
<gene>
    <name evidence="2" type="ORF">IDJ76_15140</name>
</gene>
<dbReference type="AlphaFoldDB" id="A0A926NSB9"/>
<dbReference type="EMBL" id="JACWMX010000006">
    <property type="protein sequence ID" value="MBD1394443.1"/>
    <property type="molecule type" value="Genomic_DNA"/>
</dbReference>
<dbReference type="Proteomes" id="UP000619078">
    <property type="component" value="Unassembled WGS sequence"/>
</dbReference>
<organism evidence="2 3">
    <name type="scientific">Mucilaginibacter glaciei</name>
    <dbReference type="NCBI Taxonomy" id="2772109"/>
    <lineage>
        <taxon>Bacteria</taxon>
        <taxon>Pseudomonadati</taxon>
        <taxon>Bacteroidota</taxon>
        <taxon>Sphingobacteriia</taxon>
        <taxon>Sphingobacteriales</taxon>
        <taxon>Sphingobacteriaceae</taxon>
        <taxon>Mucilaginibacter</taxon>
    </lineage>
</organism>